<accession>A0A3Q0JBH0</accession>
<dbReference type="STRING" id="121845.A0A3Q0JBH0"/>
<protein>
    <submittedName>
        <fullName evidence="2">Acidic fibroblast growth factor intracellular-binding protein</fullName>
    </submittedName>
</protein>
<dbReference type="PaxDb" id="121845-A0A3Q0JBH0"/>
<dbReference type="KEGG" id="dci:103515960"/>
<evidence type="ECO:0000313" key="2">
    <source>
        <dbReference type="RefSeq" id="XP_026684293.1"/>
    </source>
</evidence>
<dbReference type="RefSeq" id="XP_026684293.1">
    <property type="nucleotide sequence ID" value="XM_026828492.1"/>
</dbReference>
<gene>
    <name evidence="2" type="primary">LOC103515960</name>
</gene>
<evidence type="ECO:0000313" key="1">
    <source>
        <dbReference type="Proteomes" id="UP000079169"/>
    </source>
</evidence>
<dbReference type="Pfam" id="PF05427">
    <property type="entry name" value="FIBP"/>
    <property type="match status" value="1"/>
</dbReference>
<name>A0A3Q0JBH0_DIACI</name>
<dbReference type="PANTHER" id="PTHR13223:SF2">
    <property type="entry name" value="ACIDIC FIBROBLAST GROWTH FACTOR INTRACELLULAR-BINDING PROTEIN"/>
    <property type="match status" value="1"/>
</dbReference>
<dbReference type="GO" id="GO:0005634">
    <property type="term" value="C:nucleus"/>
    <property type="evidence" value="ECO:0007669"/>
    <property type="project" value="TreeGrafter"/>
</dbReference>
<sequence>MSLPCEVAVFISNYTVIDPEVFKLWVDGYPSTEAVNILHKKESKLVPNMPIEILAADVLDHYRTYNMFEKLLHYPVKLQTQIAFQLKSEIRNFLIEKYYDLDDSVVREFLGNKVIFSRGLIEVTVTAQVFPKTKREGRQDRRKPAVLISSV</sequence>
<dbReference type="InterPro" id="IPR008614">
    <property type="entry name" value="FIBP"/>
</dbReference>
<dbReference type="PANTHER" id="PTHR13223">
    <property type="entry name" value="ACIDIC FIBROBLAST GROWTH FACTOR INTRACELLULAR BINDING PROTEIN"/>
    <property type="match status" value="1"/>
</dbReference>
<reference evidence="2" key="1">
    <citation type="submission" date="2025-08" db="UniProtKB">
        <authorList>
            <consortium name="RefSeq"/>
        </authorList>
    </citation>
    <scope>IDENTIFICATION</scope>
</reference>
<dbReference type="GeneID" id="103515960"/>
<dbReference type="AlphaFoldDB" id="A0A3Q0JBH0"/>
<keyword evidence="1" id="KW-1185">Reference proteome</keyword>
<organism evidence="1 2">
    <name type="scientific">Diaphorina citri</name>
    <name type="common">Asian citrus psyllid</name>
    <dbReference type="NCBI Taxonomy" id="121845"/>
    <lineage>
        <taxon>Eukaryota</taxon>
        <taxon>Metazoa</taxon>
        <taxon>Ecdysozoa</taxon>
        <taxon>Arthropoda</taxon>
        <taxon>Hexapoda</taxon>
        <taxon>Insecta</taxon>
        <taxon>Pterygota</taxon>
        <taxon>Neoptera</taxon>
        <taxon>Paraneoptera</taxon>
        <taxon>Hemiptera</taxon>
        <taxon>Sternorrhyncha</taxon>
        <taxon>Psylloidea</taxon>
        <taxon>Psyllidae</taxon>
        <taxon>Diaphorininae</taxon>
        <taxon>Diaphorina</taxon>
    </lineage>
</organism>
<dbReference type="Proteomes" id="UP000079169">
    <property type="component" value="Unplaced"/>
</dbReference>
<proteinExistence type="predicted"/>